<feature type="transmembrane region" description="Helical" evidence="2">
    <location>
        <begin position="64"/>
        <end position="82"/>
    </location>
</feature>
<protein>
    <recommendedName>
        <fullName evidence="6">Glycine-rich protein</fullName>
    </recommendedName>
</protein>
<comment type="caution">
    <text evidence="4">The sequence shown here is derived from an EMBL/GenBank/DDBJ whole genome shotgun (WGS) entry which is preliminary data.</text>
</comment>
<accession>A0A9W7BS13</accession>
<gene>
    <name evidence="4" type="ORF">TrST_g14192</name>
</gene>
<feature type="region of interest" description="Disordered" evidence="1">
    <location>
        <begin position="223"/>
        <end position="327"/>
    </location>
</feature>
<evidence type="ECO:0000256" key="1">
    <source>
        <dbReference type="SAM" id="MobiDB-lite"/>
    </source>
</evidence>
<name>A0A9W7BS13_9STRA</name>
<keyword evidence="2" id="KW-1133">Transmembrane helix</keyword>
<organism evidence="4 5">
    <name type="scientific">Triparma strigata</name>
    <dbReference type="NCBI Taxonomy" id="1606541"/>
    <lineage>
        <taxon>Eukaryota</taxon>
        <taxon>Sar</taxon>
        <taxon>Stramenopiles</taxon>
        <taxon>Ochrophyta</taxon>
        <taxon>Bolidophyceae</taxon>
        <taxon>Parmales</taxon>
        <taxon>Triparmaceae</taxon>
        <taxon>Triparma</taxon>
    </lineage>
</organism>
<proteinExistence type="predicted"/>
<reference evidence="5" key="1">
    <citation type="journal article" date="2023" name="Commun. Biol.">
        <title>Genome analysis of Parmales, the sister group of diatoms, reveals the evolutionary specialization of diatoms from phago-mixotrophs to photoautotrophs.</title>
        <authorList>
            <person name="Ban H."/>
            <person name="Sato S."/>
            <person name="Yoshikawa S."/>
            <person name="Yamada K."/>
            <person name="Nakamura Y."/>
            <person name="Ichinomiya M."/>
            <person name="Sato N."/>
            <person name="Blanc-Mathieu R."/>
            <person name="Endo H."/>
            <person name="Kuwata A."/>
            <person name="Ogata H."/>
        </authorList>
    </citation>
    <scope>NUCLEOTIDE SEQUENCE [LARGE SCALE GENOMIC DNA]</scope>
    <source>
        <strain evidence="5">NIES 3701</strain>
    </source>
</reference>
<feature type="compositionally biased region" description="Basic and acidic residues" evidence="1">
    <location>
        <begin position="250"/>
        <end position="259"/>
    </location>
</feature>
<dbReference type="Proteomes" id="UP001165085">
    <property type="component" value="Unassembled WGS sequence"/>
</dbReference>
<dbReference type="AlphaFoldDB" id="A0A9W7BS13"/>
<feature type="chain" id="PRO_5040820893" description="Glycine-rich protein" evidence="3">
    <location>
        <begin position="20"/>
        <end position="327"/>
    </location>
</feature>
<feature type="signal peptide" evidence="3">
    <location>
        <begin position="1"/>
        <end position="19"/>
    </location>
</feature>
<evidence type="ECO:0000256" key="2">
    <source>
        <dbReference type="SAM" id="Phobius"/>
    </source>
</evidence>
<keyword evidence="2" id="KW-0472">Membrane</keyword>
<dbReference type="OrthoDB" id="10468793at2759"/>
<evidence type="ECO:0000313" key="4">
    <source>
        <dbReference type="EMBL" id="GMH96416.1"/>
    </source>
</evidence>
<keyword evidence="3" id="KW-0732">Signal</keyword>
<evidence type="ECO:0000256" key="3">
    <source>
        <dbReference type="SAM" id="SignalP"/>
    </source>
</evidence>
<dbReference type="EMBL" id="BRXY01000468">
    <property type="protein sequence ID" value="GMH96416.1"/>
    <property type="molecule type" value="Genomic_DNA"/>
</dbReference>
<evidence type="ECO:0008006" key="6">
    <source>
        <dbReference type="Google" id="ProtNLM"/>
    </source>
</evidence>
<sequence>MIITYILLFTLFVSSAVVASYELPDLPRIILLRGGNIDDIDNNSNSEDALPKYEYGMIERPSDWWDLVAASGLLSCFVAGNFRRVRKRYGTMGAAMRLIPGRERKPYHPEEEMEVKVKVIGFFLGAFLGYGVAARIWGVPDYLGALAGGGVWVSAASTESKVGDLARLTGRKVLEVVSIVGRLEKEVFLVRKSARVTKNIVAAVTLMDGRFKIMERTGRLVGKITGRGGEDENDKEGEEGGSGRGRGRGGNKEGMERGRGPPRKGPPPGRREGGGEGGGDGRRRRGGPPPPPGRERPRGRGPPPQGEGGGGRGSQSRRRPPPPPPPM</sequence>
<evidence type="ECO:0000313" key="5">
    <source>
        <dbReference type="Proteomes" id="UP001165085"/>
    </source>
</evidence>
<keyword evidence="5" id="KW-1185">Reference proteome</keyword>
<keyword evidence="2" id="KW-0812">Transmembrane</keyword>